<dbReference type="PANTHER" id="PTHR21310:SF37">
    <property type="entry name" value="AMINOGLYCOSIDE PHOSPHOTRANSFERASE DOMAIN-CONTAINING PROTEIN"/>
    <property type="match status" value="1"/>
</dbReference>
<name>A0AAF0DNS7_9EURO</name>
<evidence type="ECO:0000259" key="1">
    <source>
        <dbReference type="Pfam" id="PF01636"/>
    </source>
</evidence>
<protein>
    <recommendedName>
        <fullName evidence="1">Aminoglycoside phosphotransferase domain-containing protein</fullName>
    </recommendedName>
</protein>
<gene>
    <name evidence="2" type="ORF">PRK78_006606</name>
</gene>
<evidence type="ECO:0000313" key="2">
    <source>
        <dbReference type="EMBL" id="WEW61117.1"/>
    </source>
</evidence>
<proteinExistence type="predicted"/>
<dbReference type="Proteomes" id="UP001219355">
    <property type="component" value="Chromosome 4"/>
</dbReference>
<dbReference type="SUPFAM" id="SSF56112">
    <property type="entry name" value="Protein kinase-like (PK-like)"/>
    <property type="match status" value="1"/>
</dbReference>
<reference evidence="2" key="1">
    <citation type="submission" date="2023-03" db="EMBL/GenBank/DDBJ databases">
        <title>Emydomyces testavorans Genome Sequence.</title>
        <authorList>
            <person name="Hoyer L."/>
        </authorList>
    </citation>
    <scope>NUCLEOTIDE SEQUENCE</scope>
    <source>
        <strain evidence="2">16-2883</strain>
    </source>
</reference>
<keyword evidence="3" id="KW-1185">Reference proteome</keyword>
<sequence>MAKTYPSMRGEITYSQAKGKESNALLTLEDYEQTLKFFTYLKENIDLIQDIASHHLGVSPESCEVCKDVRKWHWGSFNVAIPIAVPSFKRVLIRFPIPHRAGERFQVGNVDEKIQCEAGAYVWLQENCPSIRIPKLYGFAFSGQSFTAIEYLSTFGFYFQHLRRLILKALRYRLPSRYIHRKNLGLDVLKAGYLLLEYIEESDGVMLSRSWEDGQQNTTLRTNLFRSLSRILLTIAKVPVPRIGSFIIDNHGFLELSNRPLSVEIGNLEQAQIPTIPRGVTYSSVDPYIMDTLAFHDSRLRHQPNAALDKIDCVYQMSALATMKSIMPHFFSPEFREGPFVLTLTDLHRSNILVDKDWNITCIIDLEFACSRPIQMLHPPEWLTGHAVDQIDSTAYDTIRQEFMNVFEGEEKQFCFDDSTRLSSIMNQGWQTGTFWFSLALQSPTGLFAIFYDHIQPRFAKGQDRFGNFYKIASQYWTADAEAFIRRKLEEKAAYDEQLKEKFGVGLSE</sequence>
<dbReference type="EMBL" id="CP120630">
    <property type="protein sequence ID" value="WEW61117.1"/>
    <property type="molecule type" value="Genomic_DNA"/>
</dbReference>
<dbReference type="PANTHER" id="PTHR21310">
    <property type="entry name" value="AMINOGLYCOSIDE PHOSPHOTRANSFERASE-RELATED-RELATED"/>
    <property type="match status" value="1"/>
</dbReference>
<dbReference type="InterPro" id="IPR051678">
    <property type="entry name" value="AGP_Transferase"/>
</dbReference>
<dbReference type="InterPro" id="IPR011009">
    <property type="entry name" value="Kinase-like_dom_sf"/>
</dbReference>
<accession>A0AAF0DNS7</accession>
<dbReference type="InterPro" id="IPR002575">
    <property type="entry name" value="Aminoglycoside_PTrfase"/>
</dbReference>
<evidence type="ECO:0000313" key="3">
    <source>
        <dbReference type="Proteomes" id="UP001219355"/>
    </source>
</evidence>
<organism evidence="2 3">
    <name type="scientific">Emydomyces testavorans</name>
    <dbReference type="NCBI Taxonomy" id="2070801"/>
    <lineage>
        <taxon>Eukaryota</taxon>
        <taxon>Fungi</taxon>
        <taxon>Dikarya</taxon>
        <taxon>Ascomycota</taxon>
        <taxon>Pezizomycotina</taxon>
        <taxon>Eurotiomycetes</taxon>
        <taxon>Eurotiomycetidae</taxon>
        <taxon>Onygenales</taxon>
        <taxon>Nannizziopsiaceae</taxon>
        <taxon>Emydomyces</taxon>
    </lineage>
</organism>
<dbReference type="Pfam" id="PF01636">
    <property type="entry name" value="APH"/>
    <property type="match status" value="1"/>
</dbReference>
<dbReference type="AlphaFoldDB" id="A0AAF0DNS7"/>
<feature type="domain" description="Aminoglycoside phosphotransferase" evidence="1">
    <location>
        <begin position="311"/>
        <end position="373"/>
    </location>
</feature>